<dbReference type="GO" id="GO:0032580">
    <property type="term" value="C:Golgi cisterna membrane"/>
    <property type="evidence" value="ECO:0007669"/>
    <property type="project" value="UniProtKB-SubCell"/>
</dbReference>
<comment type="similarity">
    <text evidence="3 12">Belongs to the glycosyltransferase 10 family.</text>
</comment>
<reference evidence="15" key="1">
    <citation type="submission" date="2020-08" db="EMBL/GenBank/DDBJ databases">
        <title>Multicomponent nature underlies the extraordinary mechanical properties of spider dragline silk.</title>
        <authorList>
            <person name="Kono N."/>
            <person name="Nakamura H."/>
            <person name="Mori M."/>
            <person name="Yoshida Y."/>
            <person name="Ohtoshi R."/>
            <person name="Malay A.D."/>
            <person name="Moran D.A.P."/>
            <person name="Tomita M."/>
            <person name="Numata K."/>
            <person name="Arakawa K."/>
        </authorList>
    </citation>
    <scope>NUCLEOTIDE SEQUENCE</scope>
</reference>
<feature type="domain" description="Fucosyltransferase C-terminal" evidence="13">
    <location>
        <begin position="247"/>
        <end position="417"/>
    </location>
</feature>
<evidence type="ECO:0000256" key="1">
    <source>
        <dbReference type="ARBA" id="ARBA00004447"/>
    </source>
</evidence>
<evidence type="ECO:0000256" key="3">
    <source>
        <dbReference type="ARBA" id="ARBA00008919"/>
    </source>
</evidence>
<dbReference type="Gene3D" id="3.40.50.11660">
    <property type="entry name" value="Glycosyl transferase family 10, C-terminal domain"/>
    <property type="match status" value="1"/>
</dbReference>
<dbReference type="EC" id="2.4.1.-" evidence="12"/>
<proteinExistence type="inferred from homology"/>
<dbReference type="InterPro" id="IPR001503">
    <property type="entry name" value="Glyco_trans_10"/>
</dbReference>
<evidence type="ECO:0000256" key="9">
    <source>
        <dbReference type="ARBA" id="ARBA00023034"/>
    </source>
</evidence>
<dbReference type="Proteomes" id="UP000887013">
    <property type="component" value="Unassembled WGS sequence"/>
</dbReference>
<evidence type="ECO:0000256" key="5">
    <source>
        <dbReference type="ARBA" id="ARBA00022679"/>
    </source>
</evidence>
<protein>
    <recommendedName>
        <fullName evidence="12">Fucosyltransferase</fullName>
        <ecNumber evidence="12">2.4.1.-</ecNumber>
    </recommendedName>
</protein>
<comment type="caution">
    <text evidence="15">The sequence shown here is derived from an EMBL/GenBank/DDBJ whole genome shotgun (WGS) entry which is preliminary data.</text>
</comment>
<dbReference type="InterPro" id="IPR038577">
    <property type="entry name" value="GT10-like_C_sf"/>
</dbReference>
<evidence type="ECO:0000313" key="16">
    <source>
        <dbReference type="Proteomes" id="UP000887013"/>
    </source>
</evidence>
<evidence type="ECO:0000256" key="10">
    <source>
        <dbReference type="ARBA" id="ARBA00023136"/>
    </source>
</evidence>
<organism evidence="15 16">
    <name type="scientific">Nephila pilipes</name>
    <name type="common">Giant wood spider</name>
    <name type="synonym">Nephila maculata</name>
    <dbReference type="NCBI Taxonomy" id="299642"/>
    <lineage>
        <taxon>Eukaryota</taxon>
        <taxon>Metazoa</taxon>
        <taxon>Ecdysozoa</taxon>
        <taxon>Arthropoda</taxon>
        <taxon>Chelicerata</taxon>
        <taxon>Arachnida</taxon>
        <taxon>Araneae</taxon>
        <taxon>Araneomorphae</taxon>
        <taxon>Entelegynae</taxon>
        <taxon>Araneoidea</taxon>
        <taxon>Nephilidae</taxon>
        <taxon>Nephila</taxon>
    </lineage>
</organism>
<keyword evidence="5 12" id="KW-0808">Transferase</keyword>
<evidence type="ECO:0000256" key="6">
    <source>
        <dbReference type="ARBA" id="ARBA00022692"/>
    </source>
</evidence>
<keyword evidence="4 12" id="KW-0328">Glycosyltransferase</keyword>
<dbReference type="Pfam" id="PF17039">
    <property type="entry name" value="Glyco_tran_10_N"/>
    <property type="match status" value="1"/>
</dbReference>
<gene>
    <name evidence="15" type="primary">FucTC</name>
    <name evidence="15" type="ORF">NPIL_209581</name>
</gene>
<keyword evidence="7" id="KW-0735">Signal-anchor</keyword>
<sequence>MKRCILRCFHINISWKSLLAYSILVISVVALSSHLLSHFLLIPNNGFEKNEKPAEIKASKRTLRKRAIFPEVREYTISPRISKFTNENARTIGFPVRNYRSLGLINSEQKTIYLATSYFGEWNPEHFYSLHLGNETFLRYSCPVHNCRATNDPAEIRKADALLFHIRDLEVFSIPRRRSTKQVWILYSMEPPWLEIRDMKRFDGVFNWTMSYRRTSDILMSYGFIGEQPKPAMQLSKLKERLALMRTKLNRAVWFVSNCHTDSNREEYVNRLRRVYPVDKFGGCGMEACRPAETQKCYTQVSIRYKFYISFENAICRDYVTEKLFNPLNFDIIPVVLGGVNYSNLVPPRSVINALEFDTPEDLGQFLWKVSNDKSMYLSYFEWKNTYRSYLQPWMCDLCEKLHENIPSKVKNNLDDWWNEGYSCLKWSNNSFKRVSQHPFPVYNSKLRGLFKPKKNRRSWNSNRSFQA</sequence>
<dbReference type="SUPFAM" id="SSF53756">
    <property type="entry name" value="UDP-Glycosyltransferase/glycogen phosphorylase"/>
    <property type="match status" value="1"/>
</dbReference>
<dbReference type="AlphaFoldDB" id="A0A8X6U653"/>
<feature type="domain" description="Fucosyltransferase N-terminal" evidence="14">
    <location>
        <begin position="108"/>
        <end position="223"/>
    </location>
</feature>
<dbReference type="PANTHER" id="PTHR48438">
    <property type="entry name" value="ALPHA-(1,3)-FUCOSYLTRANSFERASE C-RELATED"/>
    <property type="match status" value="1"/>
</dbReference>
<keyword evidence="10 12" id="KW-0472">Membrane</keyword>
<dbReference type="GO" id="GO:0008417">
    <property type="term" value="F:fucosyltransferase activity"/>
    <property type="evidence" value="ECO:0007669"/>
    <property type="project" value="InterPro"/>
</dbReference>
<evidence type="ECO:0000256" key="11">
    <source>
        <dbReference type="ARBA" id="ARBA00023180"/>
    </source>
</evidence>
<comment type="subcellular location">
    <subcellularLocation>
        <location evidence="1 12">Golgi apparatus</location>
        <location evidence="1 12">Golgi stack membrane</location>
        <topology evidence="1 12">Single-pass type II membrane protein</topology>
    </subcellularLocation>
</comment>
<feature type="transmembrane region" description="Helical" evidence="12">
    <location>
        <begin position="21"/>
        <end position="42"/>
    </location>
</feature>
<keyword evidence="6 12" id="KW-0812">Transmembrane</keyword>
<evidence type="ECO:0000256" key="12">
    <source>
        <dbReference type="RuleBase" id="RU003832"/>
    </source>
</evidence>
<keyword evidence="16" id="KW-1185">Reference proteome</keyword>
<evidence type="ECO:0000313" key="15">
    <source>
        <dbReference type="EMBL" id="GFT95588.1"/>
    </source>
</evidence>
<comment type="pathway">
    <text evidence="2">Protein modification; protein glycosylation.</text>
</comment>
<name>A0A8X6U653_NEPPI</name>
<evidence type="ECO:0000256" key="8">
    <source>
        <dbReference type="ARBA" id="ARBA00022989"/>
    </source>
</evidence>
<keyword evidence="8 12" id="KW-1133">Transmembrane helix</keyword>
<dbReference type="FunFam" id="3.40.50.11660:FF:000006">
    <property type="entry name" value="Alpha-(1,3)-fucosyltransferase C"/>
    <property type="match status" value="1"/>
</dbReference>
<keyword evidence="9 12" id="KW-0333">Golgi apparatus</keyword>
<evidence type="ECO:0000256" key="7">
    <source>
        <dbReference type="ARBA" id="ARBA00022968"/>
    </source>
</evidence>
<evidence type="ECO:0000259" key="14">
    <source>
        <dbReference type="Pfam" id="PF17039"/>
    </source>
</evidence>
<dbReference type="InterPro" id="IPR055270">
    <property type="entry name" value="Glyco_tran_10_C"/>
</dbReference>
<dbReference type="Pfam" id="PF00852">
    <property type="entry name" value="Glyco_transf_10"/>
    <property type="match status" value="1"/>
</dbReference>
<dbReference type="PANTHER" id="PTHR48438:SF1">
    <property type="entry name" value="ALPHA-(1,3)-FUCOSYLTRANSFERASE C-RELATED"/>
    <property type="match status" value="1"/>
</dbReference>
<evidence type="ECO:0000259" key="13">
    <source>
        <dbReference type="Pfam" id="PF00852"/>
    </source>
</evidence>
<keyword evidence="11" id="KW-0325">Glycoprotein</keyword>
<dbReference type="EMBL" id="BMAW01121776">
    <property type="protein sequence ID" value="GFT95588.1"/>
    <property type="molecule type" value="Genomic_DNA"/>
</dbReference>
<evidence type="ECO:0000256" key="2">
    <source>
        <dbReference type="ARBA" id="ARBA00004922"/>
    </source>
</evidence>
<evidence type="ECO:0000256" key="4">
    <source>
        <dbReference type="ARBA" id="ARBA00022676"/>
    </source>
</evidence>
<accession>A0A8X6U653</accession>
<dbReference type="InterPro" id="IPR031481">
    <property type="entry name" value="Glyco_tran_10_N"/>
</dbReference>
<dbReference type="OrthoDB" id="427096at2759"/>